<dbReference type="EMBL" id="JACSCY010000002">
    <property type="protein sequence ID" value="MBC6609806.1"/>
    <property type="molecule type" value="Genomic_DNA"/>
</dbReference>
<sequence>MTDTTSSSFTKKCPHCQQWSAWNQRPNDRCEHCGGFLDPRAQRRVEDENRKANEPEAPSVFEIQSDDNVVVRFFKRMGRVGQVVFGAILAFFVAVVTFAAG</sequence>
<keyword evidence="3" id="KW-1185">Reference proteome</keyword>
<evidence type="ECO:0000313" key="3">
    <source>
        <dbReference type="Proteomes" id="UP000622017"/>
    </source>
</evidence>
<keyword evidence="1" id="KW-0472">Membrane</keyword>
<evidence type="ECO:0000256" key="1">
    <source>
        <dbReference type="SAM" id="Phobius"/>
    </source>
</evidence>
<accession>A0ABR7MFH8</accession>
<proteinExistence type="predicted"/>
<organism evidence="2 3">
    <name type="scientific">Hymenobacter citatus</name>
    <dbReference type="NCBI Taxonomy" id="2763506"/>
    <lineage>
        <taxon>Bacteria</taxon>
        <taxon>Pseudomonadati</taxon>
        <taxon>Bacteroidota</taxon>
        <taxon>Cytophagia</taxon>
        <taxon>Cytophagales</taxon>
        <taxon>Hymenobacteraceae</taxon>
        <taxon>Hymenobacter</taxon>
    </lineage>
</organism>
<comment type="caution">
    <text evidence="2">The sequence shown here is derived from an EMBL/GenBank/DDBJ whole genome shotgun (WGS) entry which is preliminary data.</text>
</comment>
<keyword evidence="1" id="KW-1133">Transmembrane helix</keyword>
<protein>
    <submittedName>
        <fullName evidence="2">Uncharacterized protein</fullName>
    </submittedName>
</protein>
<reference evidence="2 3" key="1">
    <citation type="submission" date="2020-08" db="EMBL/GenBank/DDBJ databases">
        <title>Hymenobacter sp.</title>
        <authorList>
            <person name="Kim M.K."/>
        </authorList>
    </citation>
    <scope>NUCLEOTIDE SEQUENCE [LARGE SCALE GENOMIC DNA]</scope>
    <source>
        <strain evidence="2 3">BT507</strain>
    </source>
</reference>
<dbReference type="RefSeq" id="WP_187318117.1">
    <property type="nucleotide sequence ID" value="NZ_JACSCY010000002.1"/>
</dbReference>
<evidence type="ECO:0000313" key="2">
    <source>
        <dbReference type="EMBL" id="MBC6609806.1"/>
    </source>
</evidence>
<keyword evidence="1" id="KW-0812">Transmembrane</keyword>
<dbReference type="Proteomes" id="UP000622017">
    <property type="component" value="Unassembled WGS sequence"/>
</dbReference>
<feature type="transmembrane region" description="Helical" evidence="1">
    <location>
        <begin position="80"/>
        <end position="100"/>
    </location>
</feature>
<gene>
    <name evidence="2" type="ORF">H8B15_02655</name>
</gene>
<name>A0ABR7MFH8_9BACT</name>